<name>A0A9D4XNU9_PEA</name>
<keyword evidence="2" id="KW-1185">Reference proteome</keyword>
<dbReference type="AlphaFoldDB" id="A0A9D4XNU9"/>
<comment type="caution">
    <text evidence="1">The sequence shown here is derived from an EMBL/GenBank/DDBJ whole genome shotgun (WGS) entry which is preliminary data.</text>
</comment>
<accession>A0A9D4XNU9</accession>
<gene>
    <name evidence="1" type="ORF">KIW84_045446</name>
</gene>
<protein>
    <recommendedName>
        <fullName evidence="3">RNase H type-1 domain-containing protein</fullName>
    </recommendedName>
</protein>
<dbReference type="Proteomes" id="UP001058974">
    <property type="component" value="Chromosome 4"/>
</dbReference>
<reference evidence="1 2" key="1">
    <citation type="journal article" date="2022" name="Nat. Genet.">
        <title>Improved pea reference genome and pan-genome highlight genomic features and evolutionary characteristics.</title>
        <authorList>
            <person name="Yang T."/>
            <person name="Liu R."/>
            <person name="Luo Y."/>
            <person name="Hu S."/>
            <person name="Wang D."/>
            <person name="Wang C."/>
            <person name="Pandey M.K."/>
            <person name="Ge S."/>
            <person name="Xu Q."/>
            <person name="Li N."/>
            <person name="Li G."/>
            <person name="Huang Y."/>
            <person name="Saxena R.K."/>
            <person name="Ji Y."/>
            <person name="Li M."/>
            <person name="Yan X."/>
            <person name="He Y."/>
            <person name="Liu Y."/>
            <person name="Wang X."/>
            <person name="Xiang C."/>
            <person name="Varshney R.K."/>
            <person name="Ding H."/>
            <person name="Gao S."/>
            <person name="Zong X."/>
        </authorList>
    </citation>
    <scope>NUCLEOTIDE SEQUENCE [LARGE SCALE GENOMIC DNA]</scope>
    <source>
        <strain evidence="1 2">cv. Zhongwan 6</strain>
    </source>
</reference>
<sequence>MCTNLWKIWKARNHCLFCHKAFEPHVVVDEALEYVLEFNKANPNLRSNKSLVQVAYLEPRFHSFNIIQEFISVELSIAKSLAIRWGLQIAKDLKLDKVLVQSDVMFVVDCINAFEFSIVLDNIVANW</sequence>
<evidence type="ECO:0000313" key="1">
    <source>
        <dbReference type="EMBL" id="KAI5421996.1"/>
    </source>
</evidence>
<dbReference type="EMBL" id="JAMSHJ010000004">
    <property type="protein sequence ID" value="KAI5421996.1"/>
    <property type="molecule type" value="Genomic_DNA"/>
</dbReference>
<evidence type="ECO:0000313" key="2">
    <source>
        <dbReference type="Proteomes" id="UP001058974"/>
    </source>
</evidence>
<proteinExistence type="predicted"/>
<organism evidence="1 2">
    <name type="scientific">Pisum sativum</name>
    <name type="common">Garden pea</name>
    <name type="synonym">Lathyrus oleraceus</name>
    <dbReference type="NCBI Taxonomy" id="3888"/>
    <lineage>
        <taxon>Eukaryota</taxon>
        <taxon>Viridiplantae</taxon>
        <taxon>Streptophyta</taxon>
        <taxon>Embryophyta</taxon>
        <taxon>Tracheophyta</taxon>
        <taxon>Spermatophyta</taxon>
        <taxon>Magnoliopsida</taxon>
        <taxon>eudicotyledons</taxon>
        <taxon>Gunneridae</taxon>
        <taxon>Pentapetalae</taxon>
        <taxon>rosids</taxon>
        <taxon>fabids</taxon>
        <taxon>Fabales</taxon>
        <taxon>Fabaceae</taxon>
        <taxon>Papilionoideae</taxon>
        <taxon>50 kb inversion clade</taxon>
        <taxon>NPAAA clade</taxon>
        <taxon>Hologalegina</taxon>
        <taxon>IRL clade</taxon>
        <taxon>Fabeae</taxon>
        <taxon>Lathyrus</taxon>
    </lineage>
</organism>
<dbReference type="Gramene" id="Psat04G0544600-T1">
    <property type="protein sequence ID" value="KAI5421996.1"/>
    <property type="gene ID" value="KIW84_045446"/>
</dbReference>
<evidence type="ECO:0008006" key="3">
    <source>
        <dbReference type="Google" id="ProtNLM"/>
    </source>
</evidence>